<dbReference type="Pfam" id="PF00550">
    <property type="entry name" value="PP-binding"/>
    <property type="match status" value="1"/>
</dbReference>
<comment type="caution">
    <text evidence="8">The sequence shown here is derived from an EMBL/GenBank/DDBJ whole genome shotgun (WGS) entry which is preliminary data.</text>
</comment>
<dbReference type="InterPro" id="IPR014043">
    <property type="entry name" value="Acyl_transferase_dom"/>
</dbReference>
<feature type="region of interest" description="Disordered" evidence="6">
    <location>
        <begin position="698"/>
        <end position="717"/>
    </location>
</feature>
<dbReference type="PROSITE" id="PS50075">
    <property type="entry name" value="CARRIER"/>
    <property type="match status" value="1"/>
</dbReference>
<keyword evidence="4" id="KW-0045">Antibiotic biosynthesis</keyword>
<dbReference type="InterPro" id="IPR020806">
    <property type="entry name" value="PKS_PP-bd"/>
</dbReference>
<dbReference type="InterPro" id="IPR013968">
    <property type="entry name" value="PKS_KR"/>
</dbReference>
<dbReference type="InterPro" id="IPR006162">
    <property type="entry name" value="Ppantetheine_attach_site"/>
</dbReference>
<dbReference type="SUPFAM" id="SSF51735">
    <property type="entry name" value="NAD(P)-binding Rossmann-fold domains"/>
    <property type="match status" value="2"/>
</dbReference>
<keyword evidence="5" id="KW-0511">Multifunctional enzyme</keyword>
<dbReference type="OrthoDB" id="9778690at2"/>
<organism evidence="8 9">
    <name type="scientific">Streptomyces yokosukanensis</name>
    <dbReference type="NCBI Taxonomy" id="67386"/>
    <lineage>
        <taxon>Bacteria</taxon>
        <taxon>Bacillati</taxon>
        <taxon>Actinomycetota</taxon>
        <taxon>Actinomycetes</taxon>
        <taxon>Kitasatosporales</taxon>
        <taxon>Streptomycetaceae</taxon>
        <taxon>Streptomyces</taxon>
    </lineage>
</organism>
<dbReference type="CDD" id="cd08952">
    <property type="entry name" value="KR_1_SDR_x"/>
    <property type="match status" value="1"/>
</dbReference>
<dbReference type="InterPro" id="IPR057326">
    <property type="entry name" value="KR_dom"/>
</dbReference>
<sequence>LSLRLGRAEAEELLRRAAPDGLEMATVNGSDAVVVAGDPEAVHRLREHCAEAGIHARVLPVDYASHTSHMEPLREAITAPLSGIVPRTPDIPFYSTVRGAFVDGPEQDAGYWYENLRRTVEFEAAVEALSAAGYGAFIEVSPHPVLMASMQDTLGDTGAVVGSVQRDDDTPERFLAALAEAHVGGVAVDWRAVHGDGELTDLPTYPFEHERYWLLPDVSGPPRADSGWCYRVGWQETTGPAAGPAGRWLLLLPATADGRPAELAWRDAAAAALAEHGAKPHTVTVPLDDPRALTTAVRDALATQAEHGGYAGVLSLLALGDADTGAEATLGLLRELAAADDGVPLWLATCGAVGTGADDPVTCPAGALVWGLGQTAALERCDRHTGLVDLPQETGPAQRALLVRALTGTEDQIAVRSRAVFARRLLPAAPDADRVPDPAGEIVPKGTILVTGGTGGLGALTARRLAARGAQHLALVSRRGETAPGATELAAELTGLGAKVTVHACDISAREAVAGLVDGLRADGASVTGVVHAAGLNQQTALRDMTREEFREVLAAKVQGARNLEDACPDLSLFLLFSSGAAVWGSTGQGAYAAGNAFLDAFAHHRRARGLAATSVAWGLWAAGGMTDDAQAVARLRDQGVRPMPGDRALQVLETVLAGDESAVVVADVDWPRFTETYAALRERPLLETVPGARAAVSARPAPAAGATLSDRLAGRPPAEQHNELTRLVRSQAAAVLGHEDTRAVAVDTAFRTLGFDSLGAMRLRKRLTEATGLVLSSTLVFDHPNAAALADHLRSELFPDRHDDEDVVTVARDGLDRLEASLADVPEPQRAELARHLDRVLTALRTGAAGTGRPEASRTAPAQDTDLAEAGFDALLEALGRELGDNGQPAANR</sequence>
<dbReference type="InterPro" id="IPR001227">
    <property type="entry name" value="Ac_transferase_dom_sf"/>
</dbReference>
<dbReference type="Gene3D" id="3.40.366.10">
    <property type="entry name" value="Malonyl-Coenzyme A Acyl Carrier Protein, domain 2"/>
    <property type="match status" value="1"/>
</dbReference>
<dbReference type="Pfam" id="PF00698">
    <property type="entry name" value="Acyl_transf_1"/>
    <property type="match status" value="1"/>
</dbReference>
<evidence type="ECO:0000256" key="3">
    <source>
        <dbReference type="ARBA" id="ARBA00022679"/>
    </source>
</evidence>
<gene>
    <name evidence="8" type="ORF">AQI95_43520</name>
</gene>
<name>A0A101NJM3_9ACTN</name>
<protein>
    <recommendedName>
        <fullName evidence="7">Carrier domain-containing protein</fullName>
    </recommendedName>
</protein>
<keyword evidence="2" id="KW-0597">Phosphoprotein</keyword>
<evidence type="ECO:0000259" key="7">
    <source>
        <dbReference type="PROSITE" id="PS50075"/>
    </source>
</evidence>
<feature type="compositionally biased region" description="Low complexity" evidence="6">
    <location>
        <begin position="698"/>
        <end position="707"/>
    </location>
</feature>
<dbReference type="GO" id="GO:0004312">
    <property type="term" value="F:fatty acid synthase activity"/>
    <property type="evidence" value="ECO:0007669"/>
    <property type="project" value="TreeGrafter"/>
</dbReference>
<dbReference type="AlphaFoldDB" id="A0A101NJM3"/>
<dbReference type="SMART" id="SM00827">
    <property type="entry name" value="PKS_AT"/>
    <property type="match status" value="1"/>
</dbReference>
<dbReference type="STRING" id="67386.AQI95_43520"/>
<evidence type="ECO:0000256" key="5">
    <source>
        <dbReference type="ARBA" id="ARBA00023268"/>
    </source>
</evidence>
<dbReference type="InterPro" id="IPR036291">
    <property type="entry name" value="NAD(P)-bd_dom_sf"/>
</dbReference>
<keyword evidence="1" id="KW-0596">Phosphopantetheine</keyword>
<dbReference type="GO" id="GO:0006633">
    <property type="term" value="P:fatty acid biosynthetic process"/>
    <property type="evidence" value="ECO:0007669"/>
    <property type="project" value="TreeGrafter"/>
</dbReference>
<evidence type="ECO:0000256" key="1">
    <source>
        <dbReference type="ARBA" id="ARBA00022450"/>
    </source>
</evidence>
<dbReference type="GO" id="GO:0017000">
    <property type="term" value="P:antibiotic biosynthetic process"/>
    <property type="evidence" value="ECO:0007669"/>
    <property type="project" value="UniProtKB-KW"/>
</dbReference>
<dbReference type="PANTHER" id="PTHR43775">
    <property type="entry name" value="FATTY ACID SYNTHASE"/>
    <property type="match status" value="1"/>
</dbReference>
<evidence type="ECO:0000313" key="9">
    <source>
        <dbReference type="Proteomes" id="UP000053127"/>
    </source>
</evidence>
<feature type="non-terminal residue" evidence="8">
    <location>
        <position position="1"/>
    </location>
</feature>
<dbReference type="InterPro" id="IPR016035">
    <property type="entry name" value="Acyl_Trfase/lysoPLipase"/>
</dbReference>
<dbReference type="GO" id="GO:0031177">
    <property type="term" value="F:phosphopantetheine binding"/>
    <property type="evidence" value="ECO:0007669"/>
    <property type="project" value="InterPro"/>
</dbReference>
<dbReference type="SMART" id="SM00822">
    <property type="entry name" value="PKS_KR"/>
    <property type="match status" value="1"/>
</dbReference>
<evidence type="ECO:0000256" key="2">
    <source>
        <dbReference type="ARBA" id="ARBA00022553"/>
    </source>
</evidence>
<dbReference type="SUPFAM" id="SSF52151">
    <property type="entry name" value="FabD/lysophospholipase-like"/>
    <property type="match status" value="1"/>
</dbReference>
<reference evidence="8 9" key="1">
    <citation type="submission" date="2015-10" db="EMBL/GenBank/DDBJ databases">
        <title>Draft genome sequence of Streptomyces yokosukanensis DSM 40224, type strain for the species Streptomyces yokosukanensis.</title>
        <authorList>
            <person name="Ruckert C."/>
            <person name="Winkler A."/>
            <person name="Kalinowski J."/>
            <person name="Kampfer P."/>
            <person name="Glaeser S."/>
        </authorList>
    </citation>
    <scope>NUCLEOTIDE SEQUENCE [LARGE SCALE GENOMIC DNA]</scope>
    <source>
        <strain evidence="8 9">DSM 40224</strain>
    </source>
</reference>
<dbReference type="SUPFAM" id="SSF47336">
    <property type="entry name" value="ACP-like"/>
    <property type="match status" value="1"/>
</dbReference>
<evidence type="ECO:0000256" key="6">
    <source>
        <dbReference type="SAM" id="MobiDB-lite"/>
    </source>
</evidence>
<dbReference type="InterPro" id="IPR050091">
    <property type="entry name" value="PKS_NRPS_Biosynth_Enz"/>
</dbReference>
<dbReference type="FunFam" id="1.10.1200.10:FF:000007">
    <property type="entry name" value="Probable polyketide synthase pks17"/>
    <property type="match status" value="1"/>
</dbReference>
<keyword evidence="9" id="KW-1185">Reference proteome</keyword>
<dbReference type="Pfam" id="PF08659">
    <property type="entry name" value="KR"/>
    <property type="match status" value="1"/>
</dbReference>
<dbReference type="SMART" id="SM00823">
    <property type="entry name" value="PKS_PP"/>
    <property type="match status" value="1"/>
</dbReference>
<dbReference type="InterPro" id="IPR009081">
    <property type="entry name" value="PP-bd_ACP"/>
</dbReference>
<dbReference type="PANTHER" id="PTHR43775:SF51">
    <property type="entry name" value="INACTIVE PHENOLPHTHIOCEROL SYNTHESIS POLYKETIDE SYNTHASE TYPE I PKS1-RELATED"/>
    <property type="match status" value="1"/>
</dbReference>
<evidence type="ECO:0000256" key="4">
    <source>
        <dbReference type="ARBA" id="ARBA00023194"/>
    </source>
</evidence>
<accession>A0A101NJM3</accession>
<dbReference type="Proteomes" id="UP000053127">
    <property type="component" value="Unassembled WGS sequence"/>
</dbReference>
<dbReference type="Gene3D" id="1.10.1200.10">
    <property type="entry name" value="ACP-like"/>
    <property type="match status" value="1"/>
</dbReference>
<dbReference type="EMBL" id="LMWN01000122">
    <property type="protein sequence ID" value="KUM94496.1"/>
    <property type="molecule type" value="Genomic_DNA"/>
</dbReference>
<proteinExistence type="predicted"/>
<dbReference type="Gene3D" id="3.40.50.720">
    <property type="entry name" value="NAD(P)-binding Rossmann-like Domain"/>
    <property type="match status" value="1"/>
</dbReference>
<dbReference type="PROSITE" id="PS00012">
    <property type="entry name" value="PHOSPHOPANTETHEINE"/>
    <property type="match status" value="1"/>
</dbReference>
<dbReference type="SMART" id="SM01294">
    <property type="entry name" value="PKS_PP_betabranch"/>
    <property type="match status" value="1"/>
</dbReference>
<dbReference type="Gene3D" id="3.30.70.3290">
    <property type="match status" value="1"/>
</dbReference>
<dbReference type="InterPro" id="IPR036736">
    <property type="entry name" value="ACP-like_sf"/>
</dbReference>
<dbReference type="RefSeq" id="WP_067136987.1">
    <property type="nucleotide sequence ID" value="NZ_KQ948254.1"/>
</dbReference>
<feature type="domain" description="Carrier" evidence="7">
    <location>
        <begin position="723"/>
        <end position="798"/>
    </location>
</feature>
<keyword evidence="3" id="KW-0808">Transferase</keyword>
<evidence type="ECO:0000313" key="8">
    <source>
        <dbReference type="EMBL" id="KUM94496.1"/>
    </source>
</evidence>